<gene>
    <name evidence="17" type="ORF">O181_095386</name>
</gene>
<sequence>MHNLSARCIYRAIRNRFNKPSWSSIIHNVRILFNTTDQMDNINDFSLSVYEAINNIENQIGPLDDIRPLSIENSNQLTSSRQSENSSFLWHRQMGHLFIRNLNWLLKYNAADGITHSHFQSIGICHPCSVAKIKHFPVKNALRNLVKKAGDIIVVDLIGPFPVSLNQMKYVLMIQDVFSRVVVAIPILDKSEAKLKLQNWMIQFMNLTNNSIKILQSDNGAKFKNNVIDQFLISKGIIHELTMPYEHHQNGRIEQTNRTVSEMARTMLIASNLPSYLWPWAFRHAAWIYNCTLHTDNIKTPFELLGNWKPSLEMLRVFGATSFIHDDTFKKDLSARALTGYHLGIAEDSKGWLFWIPGRKSIARSASVRFDENAFYNTKHSDVRSIQISNLLDDSMIKEITRQDRLIATLSKETDPAIMLPTTYREAINSKDKDQWIGAIKDELKSMEEESVFEMVDLKQALAEVPHESILSTKWVFVKKPKRYKARFVAQGFKQIHGINYDKTFAPTPTFNALWLLFSTSCLKKWPIRTFDVKVAFLHSLIDRPVYIWYPQGMGNKKFNVLKFVEY</sequence>
<keyword evidence="5" id="KW-0255">Endonuclease</keyword>
<evidence type="ECO:0000256" key="13">
    <source>
        <dbReference type="ARBA" id="ARBA00023268"/>
    </source>
</evidence>
<dbReference type="InterPro" id="IPR012337">
    <property type="entry name" value="RNaseH-like_sf"/>
</dbReference>
<keyword evidence="1" id="KW-0815">Transposition</keyword>
<keyword evidence="2" id="KW-0548">Nucleotidyltransferase</keyword>
<feature type="domain" description="Integrase catalytic" evidence="16">
    <location>
        <begin position="133"/>
        <end position="309"/>
    </location>
</feature>
<keyword evidence="11" id="KW-0808">Transferase</keyword>
<keyword evidence="13" id="KW-0511">Multifunctional enzyme</keyword>
<keyword evidence="18" id="KW-1185">Reference proteome</keyword>
<keyword evidence="4" id="KW-0479">Metal-binding</keyword>
<evidence type="ECO:0000256" key="4">
    <source>
        <dbReference type="ARBA" id="ARBA00022723"/>
    </source>
</evidence>
<dbReference type="GO" id="GO:0006310">
    <property type="term" value="P:DNA recombination"/>
    <property type="evidence" value="ECO:0007669"/>
    <property type="project" value="UniProtKB-KW"/>
</dbReference>
<dbReference type="InterPro" id="IPR039537">
    <property type="entry name" value="Retrotran_Ty1/copia-like"/>
</dbReference>
<evidence type="ECO:0000256" key="14">
    <source>
        <dbReference type="ARBA" id="ARBA00048173"/>
    </source>
</evidence>
<proteinExistence type="predicted"/>
<organism evidence="17 18">
    <name type="scientific">Austropuccinia psidii MF-1</name>
    <dbReference type="NCBI Taxonomy" id="1389203"/>
    <lineage>
        <taxon>Eukaryota</taxon>
        <taxon>Fungi</taxon>
        <taxon>Dikarya</taxon>
        <taxon>Basidiomycota</taxon>
        <taxon>Pucciniomycotina</taxon>
        <taxon>Pucciniomycetes</taxon>
        <taxon>Pucciniales</taxon>
        <taxon>Sphaerophragmiaceae</taxon>
        <taxon>Austropuccinia</taxon>
    </lineage>
</organism>
<dbReference type="Pfam" id="PF07727">
    <property type="entry name" value="RVT_2"/>
    <property type="match status" value="1"/>
</dbReference>
<dbReference type="InterPro" id="IPR025724">
    <property type="entry name" value="GAG-pre-integrase_dom"/>
</dbReference>
<evidence type="ECO:0000256" key="10">
    <source>
        <dbReference type="ARBA" id="ARBA00022918"/>
    </source>
</evidence>
<dbReference type="PROSITE" id="PS50994">
    <property type="entry name" value="INTEGRASE"/>
    <property type="match status" value="1"/>
</dbReference>
<dbReference type="PANTHER" id="PTHR42648">
    <property type="entry name" value="TRANSPOSASE, PUTATIVE-RELATED"/>
    <property type="match status" value="1"/>
</dbReference>
<evidence type="ECO:0000256" key="5">
    <source>
        <dbReference type="ARBA" id="ARBA00022759"/>
    </source>
</evidence>
<evidence type="ECO:0000256" key="9">
    <source>
        <dbReference type="ARBA" id="ARBA00022908"/>
    </source>
</evidence>
<evidence type="ECO:0000256" key="2">
    <source>
        <dbReference type="ARBA" id="ARBA00022695"/>
    </source>
</evidence>
<dbReference type="Gene3D" id="3.30.420.10">
    <property type="entry name" value="Ribonuclease H-like superfamily/Ribonuclease H"/>
    <property type="match status" value="1"/>
</dbReference>
<dbReference type="EMBL" id="AVOT02062763">
    <property type="protein sequence ID" value="MBW0555671.1"/>
    <property type="molecule type" value="Genomic_DNA"/>
</dbReference>
<dbReference type="PANTHER" id="PTHR42648:SF11">
    <property type="entry name" value="TRANSPOSON TY4-P GAG-POL POLYPROTEIN"/>
    <property type="match status" value="1"/>
</dbReference>
<dbReference type="GO" id="GO:0005634">
    <property type="term" value="C:nucleus"/>
    <property type="evidence" value="ECO:0007669"/>
    <property type="project" value="UniProtKB-ARBA"/>
</dbReference>
<dbReference type="InterPro" id="IPR036397">
    <property type="entry name" value="RNaseH_sf"/>
</dbReference>
<evidence type="ECO:0000256" key="6">
    <source>
        <dbReference type="ARBA" id="ARBA00022801"/>
    </source>
</evidence>
<dbReference type="AlphaFoldDB" id="A0A9Q3J503"/>
<dbReference type="InterPro" id="IPR001584">
    <property type="entry name" value="Integrase_cat-core"/>
</dbReference>
<keyword evidence="12" id="KW-0233">DNA recombination</keyword>
<evidence type="ECO:0000313" key="18">
    <source>
        <dbReference type="Proteomes" id="UP000765509"/>
    </source>
</evidence>
<keyword evidence="9" id="KW-0229">DNA integration</keyword>
<dbReference type="Pfam" id="PF25597">
    <property type="entry name" value="SH3_retrovirus"/>
    <property type="match status" value="1"/>
</dbReference>
<evidence type="ECO:0000256" key="7">
    <source>
        <dbReference type="ARBA" id="ARBA00022842"/>
    </source>
</evidence>
<keyword evidence="8" id="KW-0694">RNA-binding</keyword>
<keyword evidence="11" id="KW-0239">DNA-directed DNA polymerase</keyword>
<evidence type="ECO:0000256" key="8">
    <source>
        <dbReference type="ARBA" id="ARBA00022884"/>
    </source>
</evidence>
<name>A0A9Q3J503_9BASI</name>
<evidence type="ECO:0000256" key="1">
    <source>
        <dbReference type="ARBA" id="ARBA00022578"/>
    </source>
</evidence>
<keyword evidence="7" id="KW-0460">Magnesium</keyword>
<dbReference type="InterPro" id="IPR013103">
    <property type="entry name" value="RVT_2"/>
</dbReference>
<dbReference type="InterPro" id="IPR057670">
    <property type="entry name" value="SH3_retrovirus"/>
</dbReference>
<dbReference type="Pfam" id="PF13976">
    <property type="entry name" value="gag_pre-integrs"/>
    <property type="match status" value="1"/>
</dbReference>
<keyword evidence="10" id="KW-0695">RNA-directed DNA polymerase</keyword>
<dbReference type="Proteomes" id="UP000765509">
    <property type="component" value="Unassembled WGS sequence"/>
</dbReference>
<evidence type="ECO:0000256" key="3">
    <source>
        <dbReference type="ARBA" id="ARBA00022722"/>
    </source>
</evidence>
<dbReference type="GO" id="GO:0015074">
    <property type="term" value="P:DNA integration"/>
    <property type="evidence" value="ECO:0007669"/>
    <property type="project" value="UniProtKB-KW"/>
</dbReference>
<evidence type="ECO:0000256" key="11">
    <source>
        <dbReference type="ARBA" id="ARBA00022932"/>
    </source>
</evidence>
<evidence type="ECO:0000256" key="15">
    <source>
        <dbReference type="ARBA" id="ARBA00049244"/>
    </source>
</evidence>
<dbReference type="GO" id="GO:0032196">
    <property type="term" value="P:transposition"/>
    <property type="evidence" value="ECO:0007669"/>
    <property type="project" value="UniProtKB-KW"/>
</dbReference>
<dbReference type="GO" id="GO:0003964">
    <property type="term" value="F:RNA-directed DNA polymerase activity"/>
    <property type="evidence" value="ECO:0007669"/>
    <property type="project" value="UniProtKB-KW"/>
</dbReference>
<comment type="catalytic activity">
    <reaction evidence="14">
        <text>DNA(n) + a 2'-deoxyribonucleoside 5'-triphosphate = DNA(n+1) + diphosphate</text>
        <dbReference type="Rhea" id="RHEA:22508"/>
        <dbReference type="Rhea" id="RHEA-COMP:17339"/>
        <dbReference type="Rhea" id="RHEA-COMP:17340"/>
        <dbReference type="ChEBI" id="CHEBI:33019"/>
        <dbReference type="ChEBI" id="CHEBI:61560"/>
        <dbReference type="ChEBI" id="CHEBI:173112"/>
        <dbReference type="EC" id="2.7.7.49"/>
    </reaction>
</comment>
<dbReference type="Pfam" id="PF00665">
    <property type="entry name" value="rve"/>
    <property type="match status" value="1"/>
</dbReference>
<dbReference type="GO" id="GO:0003723">
    <property type="term" value="F:RNA binding"/>
    <property type="evidence" value="ECO:0007669"/>
    <property type="project" value="UniProtKB-KW"/>
</dbReference>
<accession>A0A9Q3J503</accession>
<comment type="caution">
    <text evidence="17">The sequence shown here is derived from an EMBL/GenBank/DDBJ whole genome shotgun (WGS) entry which is preliminary data.</text>
</comment>
<dbReference type="GO" id="GO:0046872">
    <property type="term" value="F:metal ion binding"/>
    <property type="evidence" value="ECO:0007669"/>
    <property type="project" value="UniProtKB-KW"/>
</dbReference>
<keyword evidence="6" id="KW-0378">Hydrolase</keyword>
<reference evidence="17" key="1">
    <citation type="submission" date="2021-03" db="EMBL/GenBank/DDBJ databases">
        <title>Draft genome sequence of rust myrtle Austropuccinia psidii MF-1, a brazilian biotype.</title>
        <authorList>
            <person name="Quecine M.C."/>
            <person name="Pachon D.M.R."/>
            <person name="Bonatelli M.L."/>
            <person name="Correr F.H."/>
            <person name="Franceschini L.M."/>
            <person name="Leite T.F."/>
            <person name="Margarido G.R.A."/>
            <person name="Almeida C.A."/>
            <person name="Ferrarezi J.A."/>
            <person name="Labate C.A."/>
        </authorList>
    </citation>
    <scope>NUCLEOTIDE SEQUENCE</scope>
    <source>
        <strain evidence="17">MF-1</strain>
    </source>
</reference>
<dbReference type="OrthoDB" id="2193507at2759"/>
<evidence type="ECO:0000313" key="17">
    <source>
        <dbReference type="EMBL" id="MBW0555671.1"/>
    </source>
</evidence>
<dbReference type="GO" id="GO:0004519">
    <property type="term" value="F:endonuclease activity"/>
    <property type="evidence" value="ECO:0007669"/>
    <property type="project" value="UniProtKB-KW"/>
</dbReference>
<evidence type="ECO:0000256" key="12">
    <source>
        <dbReference type="ARBA" id="ARBA00023172"/>
    </source>
</evidence>
<dbReference type="SUPFAM" id="SSF53098">
    <property type="entry name" value="Ribonuclease H-like"/>
    <property type="match status" value="1"/>
</dbReference>
<dbReference type="GO" id="GO:0016787">
    <property type="term" value="F:hydrolase activity"/>
    <property type="evidence" value="ECO:0007669"/>
    <property type="project" value="UniProtKB-KW"/>
</dbReference>
<keyword evidence="3" id="KW-0540">Nuclease</keyword>
<dbReference type="GO" id="GO:0003887">
    <property type="term" value="F:DNA-directed DNA polymerase activity"/>
    <property type="evidence" value="ECO:0007669"/>
    <property type="project" value="UniProtKB-KW"/>
</dbReference>
<comment type="catalytic activity">
    <reaction evidence="15">
        <text>DNA(n) + a 2'-deoxyribonucleoside 5'-triphosphate = DNA(n+1) + diphosphate</text>
        <dbReference type="Rhea" id="RHEA:22508"/>
        <dbReference type="Rhea" id="RHEA-COMP:17339"/>
        <dbReference type="Rhea" id="RHEA-COMP:17340"/>
        <dbReference type="ChEBI" id="CHEBI:33019"/>
        <dbReference type="ChEBI" id="CHEBI:61560"/>
        <dbReference type="ChEBI" id="CHEBI:173112"/>
        <dbReference type="EC" id="2.7.7.7"/>
    </reaction>
</comment>
<evidence type="ECO:0000259" key="16">
    <source>
        <dbReference type="PROSITE" id="PS50994"/>
    </source>
</evidence>
<protein>
    <recommendedName>
        <fullName evidence="16">Integrase catalytic domain-containing protein</fullName>
    </recommendedName>
</protein>